<name>A0ABR2BCA9_9ROSI</name>
<evidence type="ECO:0000313" key="1">
    <source>
        <dbReference type="EMBL" id="KAK8504744.1"/>
    </source>
</evidence>
<dbReference type="PANTHER" id="PTHR31832:SF68">
    <property type="entry name" value="B-BOX ZINC FINGER PROTEIN 22"/>
    <property type="match status" value="1"/>
</dbReference>
<gene>
    <name evidence="1" type="ORF">V6N12_046993</name>
</gene>
<proteinExistence type="predicted"/>
<dbReference type="InterPro" id="IPR051979">
    <property type="entry name" value="B-box_zinc_finger"/>
</dbReference>
<sequence>MQRVGNRAAHIVASEGPLRVTDEFWMEDASLAVLVCATEDRRFIPRGNYRALLCRKCDIAIHTTNPYVSSHQRFVLTGVKVGLEISTDYVGSSSNANHLVMERPQKLNPVLCLKARLLWRLRVNTTRFFHQLLELRIVCRHKCRMVGFCGWNHSIIANGLFTWAN</sequence>
<comment type="caution">
    <text evidence="1">The sequence shown here is derived from an EMBL/GenBank/DDBJ whole genome shotgun (WGS) entry which is preliminary data.</text>
</comment>
<protein>
    <submittedName>
        <fullName evidence="1">Uncharacterized protein</fullName>
    </submittedName>
</protein>
<dbReference type="PANTHER" id="PTHR31832">
    <property type="entry name" value="B-BOX ZINC FINGER PROTEIN 22"/>
    <property type="match status" value="1"/>
</dbReference>
<evidence type="ECO:0000313" key="2">
    <source>
        <dbReference type="Proteomes" id="UP001472677"/>
    </source>
</evidence>
<dbReference type="Proteomes" id="UP001472677">
    <property type="component" value="Unassembled WGS sequence"/>
</dbReference>
<keyword evidence="2" id="KW-1185">Reference proteome</keyword>
<organism evidence="1 2">
    <name type="scientific">Hibiscus sabdariffa</name>
    <name type="common">roselle</name>
    <dbReference type="NCBI Taxonomy" id="183260"/>
    <lineage>
        <taxon>Eukaryota</taxon>
        <taxon>Viridiplantae</taxon>
        <taxon>Streptophyta</taxon>
        <taxon>Embryophyta</taxon>
        <taxon>Tracheophyta</taxon>
        <taxon>Spermatophyta</taxon>
        <taxon>Magnoliopsida</taxon>
        <taxon>eudicotyledons</taxon>
        <taxon>Gunneridae</taxon>
        <taxon>Pentapetalae</taxon>
        <taxon>rosids</taxon>
        <taxon>malvids</taxon>
        <taxon>Malvales</taxon>
        <taxon>Malvaceae</taxon>
        <taxon>Malvoideae</taxon>
        <taxon>Hibiscus</taxon>
    </lineage>
</organism>
<accession>A0ABR2BCA9</accession>
<dbReference type="EMBL" id="JBBPBM010000137">
    <property type="protein sequence ID" value="KAK8504744.1"/>
    <property type="molecule type" value="Genomic_DNA"/>
</dbReference>
<reference evidence="1 2" key="1">
    <citation type="journal article" date="2024" name="G3 (Bethesda)">
        <title>Genome assembly of Hibiscus sabdariffa L. provides insights into metabolisms of medicinal natural products.</title>
        <authorList>
            <person name="Kim T."/>
        </authorList>
    </citation>
    <scope>NUCLEOTIDE SEQUENCE [LARGE SCALE GENOMIC DNA]</scope>
    <source>
        <strain evidence="1">TK-2024</strain>
        <tissue evidence="1">Old leaves</tissue>
    </source>
</reference>